<evidence type="ECO:0000313" key="2">
    <source>
        <dbReference type="EMBL" id="GBF79943.1"/>
    </source>
</evidence>
<gene>
    <name evidence="2" type="ORF">AsFPU1_1343</name>
</gene>
<sequence length="169" mass="17948">MKNLTNSLAIATTGITLVLGLSNAPANALNLNFTQLGWDNGGTVSGVFAGQDNDGNGFISLNEVSTYMMTFTALNSTSTIPSFTHTLANLESVQFSLESFSFDELSSSDNTYDYDAIVGIIFVSNNVQTGTVESLAIAPKPVPETNHLTALLIFGISGCLHRQLMSSKK</sequence>
<dbReference type="EMBL" id="BDQK01000005">
    <property type="protein sequence ID" value="GBF79943.1"/>
    <property type="molecule type" value="Genomic_DNA"/>
</dbReference>
<accession>A0A401IF86</accession>
<feature type="chain" id="PRO_5019516834" evidence="1">
    <location>
        <begin position="29"/>
        <end position="169"/>
    </location>
</feature>
<name>A0A401IF86_APHSA</name>
<keyword evidence="3" id="KW-1185">Reference proteome</keyword>
<organism evidence="2 3">
    <name type="scientific">Aphanothece sacrum FPU1</name>
    <dbReference type="NCBI Taxonomy" id="1920663"/>
    <lineage>
        <taxon>Bacteria</taxon>
        <taxon>Bacillati</taxon>
        <taxon>Cyanobacteriota</taxon>
        <taxon>Cyanophyceae</taxon>
        <taxon>Oscillatoriophycideae</taxon>
        <taxon>Chroococcales</taxon>
        <taxon>Aphanothecaceae</taxon>
        <taxon>Aphanothece</taxon>
    </lineage>
</organism>
<dbReference type="Proteomes" id="UP000287247">
    <property type="component" value="Unassembled WGS sequence"/>
</dbReference>
<comment type="caution">
    <text evidence="2">The sequence shown here is derived from an EMBL/GenBank/DDBJ whole genome shotgun (WGS) entry which is preliminary data.</text>
</comment>
<evidence type="ECO:0000313" key="3">
    <source>
        <dbReference type="Proteomes" id="UP000287247"/>
    </source>
</evidence>
<protein>
    <submittedName>
        <fullName evidence="2">Anchor protein</fullName>
    </submittedName>
</protein>
<feature type="signal peptide" evidence="1">
    <location>
        <begin position="1"/>
        <end position="28"/>
    </location>
</feature>
<dbReference type="InterPro" id="IPR018247">
    <property type="entry name" value="EF_Hand_1_Ca_BS"/>
</dbReference>
<dbReference type="RefSeq" id="WP_124972023.1">
    <property type="nucleotide sequence ID" value="NZ_BDQK01000005.1"/>
</dbReference>
<keyword evidence="1" id="KW-0732">Signal</keyword>
<proteinExistence type="predicted"/>
<evidence type="ECO:0000256" key="1">
    <source>
        <dbReference type="SAM" id="SignalP"/>
    </source>
</evidence>
<reference evidence="3" key="1">
    <citation type="submission" date="2017-05" db="EMBL/GenBank/DDBJ databases">
        <title>Physiological properties and genetic analysis related to exopolysaccharide production of fresh-water unicellular cyanobacterium Aphanothece sacrum, Suizenji Nori, that has been cultured as a food source in Japan.</title>
        <authorList>
            <person name="Kanesaki Y."/>
            <person name="Yoshikawa S."/>
            <person name="Ohki K."/>
        </authorList>
    </citation>
    <scope>NUCLEOTIDE SEQUENCE [LARGE SCALE GENOMIC DNA]</scope>
    <source>
        <strain evidence="3">FPU1</strain>
    </source>
</reference>
<dbReference type="PROSITE" id="PS00018">
    <property type="entry name" value="EF_HAND_1"/>
    <property type="match status" value="1"/>
</dbReference>
<dbReference type="AlphaFoldDB" id="A0A401IF86"/>